<name>A0AAN5PF54_LEGPN</name>
<organism evidence="1 2">
    <name type="scientific">Legionella pneumophila</name>
    <dbReference type="NCBI Taxonomy" id="446"/>
    <lineage>
        <taxon>Bacteria</taxon>
        <taxon>Pseudomonadati</taxon>
        <taxon>Pseudomonadota</taxon>
        <taxon>Gammaproteobacteria</taxon>
        <taxon>Legionellales</taxon>
        <taxon>Legionellaceae</taxon>
        <taxon>Legionella</taxon>
    </lineage>
</organism>
<dbReference type="EMBL" id="DACWHX010000001">
    <property type="protein sequence ID" value="HAU1878699.1"/>
    <property type="molecule type" value="Genomic_DNA"/>
</dbReference>
<proteinExistence type="predicted"/>
<dbReference type="Proteomes" id="UP000866496">
    <property type="component" value="Unassembled WGS sequence"/>
</dbReference>
<reference evidence="1" key="2">
    <citation type="submission" date="2019-10" db="EMBL/GenBank/DDBJ databases">
        <authorList>
            <consortium name="NCBI Pathogen Detection Project"/>
        </authorList>
    </citation>
    <scope>NUCLEOTIDE SEQUENCE</scope>
    <source>
        <strain evidence="1">AZ00058701</strain>
    </source>
</reference>
<dbReference type="RefSeq" id="WP_010948272.1">
    <property type="nucleotide sequence ID" value="NZ_CCZO01000021.1"/>
</dbReference>
<dbReference type="GeneID" id="57036569"/>
<sequence length="186" mass="22812">MDPVLEYYQRIIFRNQQIEKHIPNNFRKIIEAKSKQEVEAIIKNIIIQEDEFSNFIINCGLLGLYWQKKHNTFLSKEDKVSDEEKDLFSTSNDSQLKRKIFRKMIAEHDKKKYISVHAFYNLDKSKWHIFYFDFKDIEKIENHHGLPHLHYISYLWGNNFKLDDVWKMFNQRKVSLPKIHIRWERH</sequence>
<dbReference type="AlphaFoldDB" id="A0AAN5PF54"/>
<evidence type="ECO:0000313" key="2">
    <source>
        <dbReference type="Proteomes" id="UP000866496"/>
    </source>
</evidence>
<reference evidence="1" key="1">
    <citation type="journal article" date="2018" name="Genome Biol.">
        <title>SKESA: strategic k-mer extension for scrupulous assemblies.</title>
        <authorList>
            <person name="Souvorov A."/>
            <person name="Agarwala R."/>
            <person name="Lipman D.J."/>
        </authorList>
    </citation>
    <scope>NUCLEOTIDE SEQUENCE</scope>
    <source>
        <strain evidence="1">AZ00058701</strain>
    </source>
</reference>
<evidence type="ECO:0000313" key="1">
    <source>
        <dbReference type="EMBL" id="HAU1878699.1"/>
    </source>
</evidence>
<gene>
    <name evidence="1" type="ORF">JBJ86_00330</name>
</gene>
<protein>
    <submittedName>
        <fullName evidence="1">Uncharacterized protein</fullName>
    </submittedName>
</protein>
<comment type="caution">
    <text evidence="1">The sequence shown here is derived from an EMBL/GenBank/DDBJ whole genome shotgun (WGS) entry which is preliminary data.</text>
</comment>
<accession>A0AAN5PF54</accession>